<keyword evidence="2" id="KW-0812">Transmembrane</keyword>
<evidence type="ECO:0000256" key="2">
    <source>
        <dbReference type="SAM" id="Phobius"/>
    </source>
</evidence>
<feature type="transmembrane region" description="Helical" evidence="2">
    <location>
        <begin position="143"/>
        <end position="166"/>
    </location>
</feature>
<dbReference type="EMBL" id="GISG01010003">
    <property type="protein sequence ID" value="MBA4616101.1"/>
    <property type="molecule type" value="Transcribed_RNA"/>
</dbReference>
<reference evidence="3" key="2">
    <citation type="submission" date="2020-07" db="EMBL/GenBank/DDBJ databases">
        <authorList>
            <person name="Vera ALvarez R."/>
            <person name="Arias-Moreno D.M."/>
            <person name="Jimenez-Jacinto V."/>
            <person name="Jimenez-Bremont J.F."/>
            <person name="Swaminathan K."/>
            <person name="Moose S.P."/>
            <person name="Guerrero-Gonzalez M.L."/>
            <person name="Marino-Ramirez L."/>
            <person name="Landsman D."/>
            <person name="Rodriguez-Kessler M."/>
            <person name="Delgado-Sanchez P."/>
        </authorList>
    </citation>
    <scope>NUCLEOTIDE SEQUENCE</scope>
    <source>
        <tissue evidence="3">Cladode</tissue>
    </source>
</reference>
<name>A0A7C9CDB8_OPUST</name>
<proteinExistence type="predicted"/>
<feature type="region of interest" description="Disordered" evidence="1">
    <location>
        <begin position="1"/>
        <end position="24"/>
    </location>
</feature>
<organism evidence="3">
    <name type="scientific">Opuntia streptacantha</name>
    <name type="common">Prickly pear cactus</name>
    <name type="synonym">Opuntia cardona</name>
    <dbReference type="NCBI Taxonomy" id="393608"/>
    <lineage>
        <taxon>Eukaryota</taxon>
        <taxon>Viridiplantae</taxon>
        <taxon>Streptophyta</taxon>
        <taxon>Embryophyta</taxon>
        <taxon>Tracheophyta</taxon>
        <taxon>Spermatophyta</taxon>
        <taxon>Magnoliopsida</taxon>
        <taxon>eudicotyledons</taxon>
        <taxon>Gunneridae</taxon>
        <taxon>Pentapetalae</taxon>
        <taxon>Caryophyllales</taxon>
        <taxon>Cactineae</taxon>
        <taxon>Cactaceae</taxon>
        <taxon>Opuntioideae</taxon>
        <taxon>Opuntia</taxon>
    </lineage>
</organism>
<sequence length="197" mass="21817">MKGSPREQDMTSITASHTLPDDTSRTDDIIIDIDALEAGFGEIRTYYSASPLISTDTIFLDNVDAVAQLPQAQAQHQQHEMRSHDRAEPELLDIHHAVMEEIPHNQNNTPDVPKKLLEITGASIDSLAQLAYQSPGTTSPAPWLKMAAAASLFLAHILLLTAIVLREPMPRAARVTEKLGKFVFISRILLLMWLFIA</sequence>
<keyword evidence="2" id="KW-1133">Transmembrane helix</keyword>
<keyword evidence="2" id="KW-0472">Membrane</keyword>
<evidence type="ECO:0000313" key="3">
    <source>
        <dbReference type="EMBL" id="MBA4616101.1"/>
    </source>
</evidence>
<accession>A0A7C9CDB8</accession>
<feature type="transmembrane region" description="Helical" evidence="2">
    <location>
        <begin position="178"/>
        <end position="196"/>
    </location>
</feature>
<dbReference type="AlphaFoldDB" id="A0A7C9CDB8"/>
<evidence type="ECO:0000256" key="1">
    <source>
        <dbReference type="SAM" id="MobiDB-lite"/>
    </source>
</evidence>
<reference evidence="3" key="1">
    <citation type="journal article" date="2013" name="J. Plant Res.">
        <title>Effect of fungi and light on seed germination of three Opuntia species from semiarid lands of central Mexico.</title>
        <authorList>
            <person name="Delgado-Sanchez P."/>
            <person name="Jimenez-Bremont J.F."/>
            <person name="Guerrero-Gonzalez Mde L."/>
            <person name="Flores J."/>
        </authorList>
    </citation>
    <scope>NUCLEOTIDE SEQUENCE</scope>
    <source>
        <tissue evidence="3">Cladode</tissue>
    </source>
</reference>
<protein>
    <submittedName>
        <fullName evidence="3">Uncharacterized protein</fullName>
    </submittedName>
</protein>